<dbReference type="InterPro" id="IPR029045">
    <property type="entry name" value="ClpP/crotonase-like_dom_sf"/>
</dbReference>
<evidence type="ECO:0000313" key="3">
    <source>
        <dbReference type="EMBL" id="ABB32439.1"/>
    </source>
</evidence>
<keyword evidence="4" id="KW-1185">Reference proteome</keyword>
<evidence type="ECO:0000256" key="2">
    <source>
        <dbReference type="ARBA" id="ARBA00023239"/>
    </source>
</evidence>
<dbReference type="RefSeq" id="WP_011365968.1">
    <property type="nucleotide sequence ID" value="NC_007517.1"/>
</dbReference>
<dbReference type="GO" id="GO:0016853">
    <property type="term" value="F:isomerase activity"/>
    <property type="evidence" value="ECO:0007669"/>
    <property type="project" value="UniProtKB-KW"/>
</dbReference>
<dbReference type="PANTHER" id="PTHR11941">
    <property type="entry name" value="ENOYL-COA HYDRATASE-RELATED"/>
    <property type="match status" value="1"/>
</dbReference>
<evidence type="ECO:0000313" key="4">
    <source>
        <dbReference type="Proteomes" id="UP000007073"/>
    </source>
</evidence>
<reference evidence="3 4" key="2">
    <citation type="journal article" date="2009" name="BMC Microbiol.">
        <title>The genome sequence of Geobacter metallireducens: features of metabolism, physiology and regulation common and dissimilar to Geobacter sulfurreducens.</title>
        <authorList>
            <person name="Aklujkar M."/>
            <person name="Krushkal J."/>
            <person name="DiBartolo G."/>
            <person name="Lapidus A."/>
            <person name="Land M.L."/>
            <person name="Lovley D.R."/>
        </authorList>
    </citation>
    <scope>NUCLEOTIDE SEQUENCE [LARGE SCALE GENOMIC DNA]</scope>
    <source>
        <strain evidence="4">ATCC 53774 / DSM 7210 / GS-15</strain>
    </source>
</reference>
<accession>Q39TI5</accession>
<gene>
    <name evidence="3" type="ordered locus">Gmet_2212</name>
</gene>
<dbReference type="Gene3D" id="3.90.226.10">
    <property type="entry name" value="2-enoyl-CoA Hydratase, Chain A, domain 1"/>
    <property type="match status" value="1"/>
</dbReference>
<dbReference type="STRING" id="269799.Gmet_2212"/>
<comment type="similarity">
    <text evidence="1">Belongs to the enoyl-CoA hydratase/isomerase family.</text>
</comment>
<dbReference type="SUPFAM" id="SSF52096">
    <property type="entry name" value="ClpP/crotonase"/>
    <property type="match status" value="1"/>
</dbReference>
<evidence type="ECO:0000256" key="1">
    <source>
        <dbReference type="ARBA" id="ARBA00005254"/>
    </source>
</evidence>
<dbReference type="InterPro" id="IPR001753">
    <property type="entry name" value="Enoyl-CoA_hydra/iso"/>
</dbReference>
<sequence>MSYEAIMLERNGAVGVLTFNRPEVLNAYNRTLAADIITGFNELVADKSVRAIVLTGAGKAFMAGADINMVNGWTKLGNAAKIKEDLRQLVNPNMIEDCPKPTIAAVNGLAFGMGCELAMACDFRIAAEKAQFGQPEVKLGIIPGAGGSQRLRELVGPTRALEMISTGDPIDAQEAYRIGLVNQVVPRDELMEAVNAFAGRLIDKGAVVLDICKKLVYEGGDLPLRGGIDYEQDQFCKILLTADAQEGTLAFLEKRKPVFNKG</sequence>
<dbReference type="HOGENOM" id="CLU_009834_7_6_7"/>
<dbReference type="EMBL" id="CP000148">
    <property type="protein sequence ID" value="ABB32439.1"/>
    <property type="molecule type" value="Genomic_DNA"/>
</dbReference>
<dbReference type="KEGG" id="gme:Gmet_2212"/>
<keyword evidence="3" id="KW-0413">Isomerase</keyword>
<dbReference type="InterPro" id="IPR014748">
    <property type="entry name" value="Enoyl-CoA_hydra_C"/>
</dbReference>
<dbReference type="GO" id="GO:0006635">
    <property type="term" value="P:fatty acid beta-oxidation"/>
    <property type="evidence" value="ECO:0007669"/>
    <property type="project" value="TreeGrafter"/>
</dbReference>
<dbReference type="eggNOG" id="COG1024">
    <property type="taxonomic scope" value="Bacteria"/>
</dbReference>
<dbReference type="GO" id="GO:0016829">
    <property type="term" value="F:lyase activity"/>
    <property type="evidence" value="ECO:0007669"/>
    <property type="project" value="UniProtKB-KW"/>
</dbReference>
<reference evidence="3 4" key="1">
    <citation type="submission" date="2005-10" db="EMBL/GenBank/DDBJ databases">
        <title>Complete sequence of Geobacter metallireducens GS-15.</title>
        <authorList>
            <consortium name="US DOE Joint Genome Institute"/>
            <person name="Copeland A."/>
            <person name="Lucas S."/>
            <person name="Lapidus A."/>
            <person name="Barry K."/>
            <person name="Detter J.C."/>
            <person name="Glavina T."/>
            <person name="Hammon N."/>
            <person name="Israni S."/>
            <person name="Pitluck S."/>
            <person name="Di Bartolo G."/>
            <person name="Chain P."/>
            <person name="Schmutz J."/>
            <person name="Larimer F."/>
            <person name="Land M."/>
            <person name="Kyrpides N."/>
            <person name="Ivanova N."/>
            <person name="Richardson P."/>
        </authorList>
    </citation>
    <scope>NUCLEOTIDE SEQUENCE [LARGE SCALE GENOMIC DNA]</scope>
    <source>
        <strain evidence="4">ATCC 53774 / DSM 7210 / GS-15</strain>
    </source>
</reference>
<dbReference type="Proteomes" id="UP000007073">
    <property type="component" value="Chromosome"/>
</dbReference>
<name>Q39TI5_GEOMG</name>
<dbReference type="AlphaFoldDB" id="Q39TI5"/>
<dbReference type="Pfam" id="PF00378">
    <property type="entry name" value="ECH_1"/>
    <property type="match status" value="1"/>
</dbReference>
<dbReference type="CDD" id="cd06558">
    <property type="entry name" value="crotonase-like"/>
    <property type="match status" value="1"/>
</dbReference>
<dbReference type="FunFam" id="3.90.226.10:FF:000009">
    <property type="entry name" value="Carnitinyl-CoA dehydratase"/>
    <property type="match status" value="1"/>
</dbReference>
<dbReference type="PANTHER" id="PTHR11941:SF54">
    <property type="entry name" value="ENOYL-COA HYDRATASE, MITOCHONDRIAL"/>
    <property type="match status" value="1"/>
</dbReference>
<proteinExistence type="inferred from homology"/>
<dbReference type="Gene3D" id="1.10.12.10">
    <property type="entry name" value="Lyase 2-enoyl-coa Hydratase, Chain A, domain 2"/>
    <property type="match status" value="1"/>
</dbReference>
<protein>
    <submittedName>
        <fullName evidence="3">Enoyl-CoA hydratase/isomerase</fullName>
    </submittedName>
</protein>
<organism evidence="3 4">
    <name type="scientific">Geobacter metallireducens (strain ATCC 53774 / DSM 7210 / GS-15)</name>
    <dbReference type="NCBI Taxonomy" id="269799"/>
    <lineage>
        <taxon>Bacteria</taxon>
        <taxon>Pseudomonadati</taxon>
        <taxon>Thermodesulfobacteriota</taxon>
        <taxon>Desulfuromonadia</taxon>
        <taxon>Geobacterales</taxon>
        <taxon>Geobacteraceae</taxon>
        <taxon>Geobacter</taxon>
    </lineage>
</organism>
<keyword evidence="2" id="KW-0456">Lyase</keyword>